<comment type="caution">
    <text evidence="1">The sequence shown here is derived from an EMBL/GenBank/DDBJ whole genome shotgun (WGS) entry which is preliminary data.</text>
</comment>
<sequence length="126" mass="14233">MQSYQNTFVSGSSRTKVAIKNRINAHLINSTHMCVAFKVGTTGLIPCIALAMAKAKESYFARKFRAEKVFGTALVRTQDKDQSFLKARRQSIYVKESIIRPLPEVVRKCGFTKSQLEINDATMENR</sequence>
<organism evidence="1 2">
    <name type="scientific">Allacma fusca</name>
    <dbReference type="NCBI Taxonomy" id="39272"/>
    <lineage>
        <taxon>Eukaryota</taxon>
        <taxon>Metazoa</taxon>
        <taxon>Ecdysozoa</taxon>
        <taxon>Arthropoda</taxon>
        <taxon>Hexapoda</taxon>
        <taxon>Collembola</taxon>
        <taxon>Symphypleona</taxon>
        <taxon>Sminthuridae</taxon>
        <taxon>Allacma</taxon>
    </lineage>
</organism>
<protein>
    <submittedName>
        <fullName evidence="1">Uncharacterized protein</fullName>
    </submittedName>
</protein>
<gene>
    <name evidence="1" type="ORF">AFUS01_LOCUS15250</name>
</gene>
<evidence type="ECO:0000313" key="2">
    <source>
        <dbReference type="Proteomes" id="UP000708208"/>
    </source>
</evidence>
<dbReference type="EMBL" id="CAJVCH010134161">
    <property type="protein sequence ID" value="CAG7726334.1"/>
    <property type="molecule type" value="Genomic_DNA"/>
</dbReference>
<keyword evidence="2" id="KW-1185">Reference proteome</keyword>
<dbReference type="AlphaFoldDB" id="A0A8J2P0M0"/>
<evidence type="ECO:0000313" key="1">
    <source>
        <dbReference type="EMBL" id="CAG7726334.1"/>
    </source>
</evidence>
<accession>A0A8J2P0M0</accession>
<reference evidence="1" key="1">
    <citation type="submission" date="2021-06" db="EMBL/GenBank/DDBJ databases">
        <authorList>
            <person name="Hodson N. C."/>
            <person name="Mongue J. A."/>
            <person name="Jaron S. K."/>
        </authorList>
    </citation>
    <scope>NUCLEOTIDE SEQUENCE</scope>
</reference>
<name>A0A8J2P0M0_9HEXA</name>
<proteinExistence type="predicted"/>
<dbReference type="Proteomes" id="UP000708208">
    <property type="component" value="Unassembled WGS sequence"/>
</dbReference>